<dbReference type="AlphaFoldDB" id="A0A6A4GN69"/>
<feature type="compositionally biased region" description="Acidic residues" evidence="1">
    <location>
        <begin position="302"/>
        <end position="318"/>
    </location>
</feature>
<evidence type="ECO:0000313" key="3">
    <source>
        <dbReference type="Proteomes" id="UP000799118"/>
    </source>
</evidence>
<keyword evidence="3" id="KW-1185">Reference proteome</keyword>
<feature type="region of interest" description="Disordered" evidence="1">
    <location>
        <begin position="296"/>
        <end position="318"/>
    </location>
</feature>
<feature type="compositionally biased region" description="Basic and acidic residues" evidence="1">
    <location>
        <begin position="123"/>
        <end position="141"/>
    </location>
</feature>
<feature type="compositionally biased region" description="Basic and acidic residues" evidence="1">
    <location>
        <begin position="44"/>
        <end position="115"/>
    </location>
</feature>
<reference evidence="2" key="1">
    <citation type="journal article" date="2019" name="Environ. Microbiol.">
        <title>Fungal ecological strategies reflected in gene transcription - a case study of two litter decomposers.</title>
        <authorList>
            <person name="Barbi F."/>
            <person name="Kohler A."/>
            <person name="Barry K."/>
            <person name="Baskaran P."/>
            <person name="Daum C."/>
            <person name="Fauchery L."/>
            <person name="Ihrmark K."/>
            <person name="Kuo A."/>
            <person name="LaButti K."/>
            <person name="Lipzen A."/>
            <person name="Morin E."/>
            <person name="Grigoriev I.V."/>
            <person name="Henrissat B."/>
            <person name="Lindahl B."/>
            <person name="Martin F."/>
        </authorList>
    </citation>
    <scope>NUCLEOTIDE SEQUENCE</scope>
    <source>
        <strain evidence="2">JB14</strain>
    </source>
</reference>
<dbReference type="Proteomes" id="UP000799118">
    <property type="component" value="Unassembled WGS sequence"/>
</dbReference>
<organism evidence="2 3">
    <name type="scientific">Gymnopus androsaceus JB14</name>
    <dbReference type="NCBI Taxonomy" id="1447944"/>
    <lineage>
        <taxon>Eukaryota</taxon>
        <taxon>Fungi</taxon>
        <taxon>Dikarya</taxon>
        <taxon>Basidiomycota</taxon>
        <taxon>Agaricomycotina</taxon>
        <taxon>Agaricomycetes</taxon>
        <taxon>Agaricomycetidae</taxon>
        <taxon>Agaricales</taxon>
        <taxon>Marasmiineae</taxon>
        <taxon>Omphalotaceae</taxon>
        <taxon>Gymnopus</taxon>
    </lineage>
</organism>
<accession>A0A6A4GN69</accession>
<feature type="compositionally biased region" description="Low complexity" evidence="1">
    <location>
        <begin position="142"/>
        <end position="152"/>
    </location>
</feature>
<name>A0A6A4GN69_9AGAR</name>
<dbReference type="EMBL" id="ML769848">
    <property type="protein sequence ID" value="KAE9386783.1"/>
    <property type="molecule type" value="Genomic_DNA"/>
</dbReference>
<sequence>MSDFDPTAPIPNDDIDIAVMEKALAAAKEKKEKIRRVREEAARIAREEADRLAREEAERKAEEERLAKEEAERKAKEERLAKEEAERKAREDEEAKARAEEEERTKRRDSAEKTADQAIAEMRAAEEKTVAEQKKKEKDAAAARVAESSRSGAQGGKKKSSKMVDGSDSGIKIVEGPAPKPKSGTTELGKRKRVSTKEVGVGEAFPTKCGECEKRGRGSCTRWSLKGTTCEGCHKAKVRCSHTDRSKGGPRKRMKKDGGEGLVAGSSTEFEDAVLDWLDRIEARFDWLVRLLSKGKGKVKEETEDEEDEEEDDDEDVE</sequence>
<protein>
    <submittedName>
        <fullName evidence="2">Uncharacterized protein</fullName>
    </submittedName>
</protein>
<proteinExistence type="predicted"/>
<feature type="region of interest" description="Disordered" evidence="1">
    <location>
        <begin position="240"/>
        <end position="264"/>
    </location>
</feature>
<evidence type="ECO:0000313" key="2">
    <source>
        <dbReference type="EMBL" id="KAE9386783.1"/>
    </source>
</evidence>
<feature type="region of interest" description="Disordered" evidence="1">
    <location>
        <begin position="44"/>
        <end position="199"/>
    </location>
</feature>
<evidence type="ECO:0000256" key="1">
    <source>
        <dbReference type="SAM" id="MobiDB-lite"/>
    </source>
</evidence>
<gene>
    <name evidence="2" type="ORF">BT96DRAFT_1005740</name>
</gene>